<keyword evidence="2" id="KW-1185">Reference proteome</keyword>
<dbReference type="EMBL" id="MU970141">
    <property type="protein sequence ID" value="KAK9320174.1"/>
    <property type="molecule type" value="Genomic_DNA"/>
</dbReference>
<name>A0ACC3TG90_9ASCO</name>
<evidence type="ECO:0000313" key="1">
    <source>
        <dbReference type="EMBL" id="KAK9320174.1"/>
    </source>
</evidence>
<evidence type="ECO:0000313" key="2">
    <source>
        <dbReference type="Proteomes" id="UP001489719"/>
    </source>
</evidence>
<protein>
    <submittedName>
        <fullName evidence="1">Acyl-CoA N-acyltransferase</fullName>
    </submittedName>
</protein>
<organism evidence="1 2">
    <name type="scientific">Lipomyces orientalis</name>
    <dbReference type="NCBI Taxonomy" id="1233043"/>
    <lineage>
        <taxon>Eukaryota</taxon>
        <taxon>Fungi</taxon>
        <taxon>Dikarya</taxon>
        <taxon>Ascomycota</taxon>
        <taxon>Saccharomycotina</taxon>
        <taxon>Lipomycetes</taxon>
        <taxon>Lipomycetales</taxon>
        <taxon>Lipomycetaceae</taxon>
        <taxon>Lipomyces</taxon>
    </lineage>
</organism>
<accession>A0ACC3TG90</accession>
<sequence length="311" mass="35161">MGDSESSKNGSSSKNASVTTDPRNIKTVVFGEDFEFEAWYGCSSYFSDKERKQYAKSLLERLYVCNRCFKYTTKAPEMGQHLTTCSSSFVTPGRLIYQCNQFSIREVDGEKDKLYCQCLSLFAKLFVDTKSVYFAVDRFKFYVLILHVSAKKEQPVGFFSKEKLSWDENNVACILVFPPFQGQGLGQLLIEFSYQLSILEGKLGSPEKPLSEHGRKSYLLYWCTVIAKTLPHIEHDSRVSINEIAHATGIRQEDIIEALQSVNALQTWKTTGGEGKPGMTISRERIAAWVAKRNINLQAPPLIDINCIIVP</sequence>
<proteinExistence type="predicted"/>
<dbReference type="Proteomes" id="UP001489719">
    <property type="component" value="Unassembled WGS sequence"/>
</dbReference>
<reference evidence="2" key="1">
    <citation type="journal article" date="2024" name="Front. Bioeng. Biotechnol.">
        <title>Genome-scale model development and genomic sequencing of the oleaginous clade Lipomyces.</title>
        <authorList>
            <person name="Czajka J.J."/>
            <person name="Han Y."/>
            <person name="Kim J."/>
            <person name="Mondo S.J."/>
            <person name="Hofstad B.A."/>
            <person name="Robles A."/>
            <person name="Haridas S."/>
            <person name="Riley R."/>
            <person name="LaButti K."/>
            <person name="Pangilinan J."/>
            <person name="Andreopoulos W."/>
            <person name="Lipzen A."/>
            <person name="Yan J."/>
            <person name="Wang M."/>
            <person name="Ng V."/>
            <person name="Grigoriev I.V."/>
            <person name="Spatafora J.W."/>
            <person name="Magnuson J.K."/>
            <person name="Baker S.E."/>
            <person name="Pomraning K.R."/>
        </authorList>
    </citation>
    <scope>NUCLEOTIDE SEQUENCE [LARGE SCALE GENOMIC DNA]</scope>
    <source>
        <strain evidence="2">CBS 10300</strain>
    </source>
</reference>
<comment type="caution">
    <text evidence="1">The sequence shown here is derived from an EMBL/GenBank/DDBJ whole genome shotgun (WGS) entry which is preliminary data.</text>
</comment>
<gene>
    <name evidence="1" type="ORF">V1517DRAFT_330163</name>
</gene>